<keyword evidence="1" id="KW-0472">Membrane</keyword>
<dbReference type="Pfam" id="PF00501">
    <property type="entry name" value="AMP-binding"/>
    <property type="match status" value="1"/>
</dbReference>
<proteinExistence type="predicted"/>
<sequence>MYAELKKAWSEFTSPGQMFEVHRTDVHGVGILSYVHAPNSLRDLWLSSAGHGDNDYLIYQDERISYSEAHRRVASVAHALSEMGVEPGDRVAIAMRNYPEWMLAYWAITSMGAVAVGMNAWWVPHEMEYALQDSAPKVLIADEERLQRFDEIREKFAEMQVVAVRAKSDVSAWAQTWDSLASGEGAMPDVDIDTDSDACIFYTSGTTGRPKGAQLTHRSCVNNVMNVAFINSVQPRALAYAAGEEPAAPGSDAPIRALVATPLFHVTANNCVAHVATLVGGCLVHMYKWDAGEALRLIEKEKISAFSAVPMMTRELMIHPDFAERDVSSLKTIGGGGAAMQPDLVGKVPTAMPGTRPNTGYGLTETSGIIAAVALEFFLDRPTSVGPAMPTFEAKCIDGDGADLPANEIGELVVRGAPVVKGYLNRPEATAESIVDGWFRTGDIAYIDEDGFIYLVDRAKDMVLRGGENVYCAEVENALFSHDSVAECVVFSVPDDRLGEEVGAAIYVKPGETLEAAALREHCKAIVAPFKVPRYIWLLDEPLPRNANGKFVKRALQDSLSLSDAV</sequence>
<dbReference type="InterPro" id="IPR025110">
    <property type="entry name" value="AMP-bd_C"/>
</dbReference>
<dbReference type="RefSeq" id="WP_407326845.1">
    <property type="nucleotide sequence ID" value="NZ_CP136865.1"/>
</dbReference>
<dbReference type="PROSITE" id="PS00455">
    <property type="entry name" value="AMP_BINDING"/>
    <property type="match status" value="1"/>
</dbReference>
<accession>A0ABZ0IBR9</accession>
<dbReference type="PANTHER" id="PTHR43767">
    <property type="entry name" value="LONG-CHAIN-FATTY-ACID--COA LIGASE"/>
    <property type="match status" value="1"/>
</dbReference>
<evidence type="ECO:0000256" key="1">
    <source>
        <dbReference type="SAM" id="Phobius"/>
    </source>
</evidence>
<reference evidence="4 5" key="1">
    <citation type="submission" date="2023-10" db="EMBL/GenBank/DDBJ databases">
        <title>Two novel species belonging to the OM43/NOR5 clade.</title>
        <authorList>
            <person name="Park M."/>
        </authorList>
    </citation>
    <scope>NUCLEOTIDE SEQUENCE [LARGE SCALE GENOMIC DNA]</scope>
    <source>
        <strain evidence="4 5">IMCC45268</strain>
    </source>
</reference>
<dbReference type="InterPro" id="IPR020845">
    <property type="entry name" value="AMP-binding_CS"/>
</dbReference>
<feature type="domain" description="AMP-dependent synthetase/ligase" evidence="2">
    <location>
        <begin position="48"/>
        <end position="424"/>
    </location>
</feature>
<dbReference type="PANTHER" id="PTHR43767:SF1">
    <property type="entry name" value="NONRIBOSOMAL PEPTIDE SYNTHASE PES1 (EUROFUNG)-RELATED"/>
    <property type="match status" value="1"/>
</dbReference>
<dbReference type="EMBL" id="CP136865">
    <property type="protein sequence ID" value="WOJ96158.1"/>
    <property type="molecule type" value="Genomic_DNA"/>
</dbReference>
<feature type="transmembrane region" description="Helical" evidence="1">
    <location>
        <begin position="103"/>
        <end position="122"/>
    </location>
</feature>
<dbReference type="InterPro" id="IPR000873">
    <property type="entry name" value="AMP-dep_synth/lig_dom"/>
</dbReference>
<evidence type="ECO:0000259" key="2">
    <source>
        <dbReference type="Pfam" id="PF00501"/>
    </source>
</evidence>
<evidence type="ECO:0000313" key="5">
    <source>
        <dbReference type="Proteomes" id="UP001626549"/>
    </source>
</evidence>
<protein>
    <submittedName>
        <fullName evidence="4">Class I adenylate-forming enzyme family protein</fullName>
    </submittedName>
</protein>
<gene>
    <name evidence="4" type="ORF">R0137_13015</name>
</gene>
<dbReference type="Proteomes" id="UP001626549">
    <property type="component" value="Chromosome"/>
</dbReference>
<name>A0ABZ0IBR9_9GAMM</name>
<dbReference type="Gene3D" id="2.30.38.10">
    <property type="entry name" value="Luciferase, Domain 3"/>
    <property type="match status" value="1"/>
</dbReference>
<keyword evidence="1" id="KW-1133">Transmembrane helix</keyword>
<evidence type="ECO:0000313" key="4">
    <source>
        <dbReference type="EMBL" id="WOJ96158.1"/>
    </source>
</evidence>
<keyword evidence="5" id="KW-1185">Reference proteome</keyword>
<dbReference type="Gene3D" id="3.40.50.980">
    <property type="match status" value="2"/>
</dbReference>
<feature type="domain" description="AMP-binding enzyme C-terminal" evidence="3">
    <location>
        <begin position="474"/>
        <end position="550"/>
    </location>
</feature>
<organism evidence="4 5">
    <name type="scientific">Congregibacter brevis</name>
    <dbReference type="NCBI Taxonomy" id="3081201"/>
    <lineage>
        <taxon>Bacteria</taxon>
        <taxon>Pseudomonadati</taxon>
        <taxon>Pseudomonadota</taxon>
        <taxon>Gammaproteobacteria</taxon>
        <taxon>Cellvibrionales</taxon>
        <taxon>Halieaceae</taxon>
        <taxon>Congregibacter</taxon>
    </lineage>
</organism>
<dbReference type="Pfam" id="PF13193">
    <property type="entry name" value="AMP-binding_C"/>
    <property type="match status" value="1"/>
</dbReference>
<keyword evidence="1" id="KW-0812">Transmembrane</keyword>
<evidence type="ECO:0000259" key="3">
    <source>
        <dbReference type="Pfam" id="PF13193"/>
    </source>
</evidence>
<dbReference type="Gene3D" id="3.30.300.30">
    <property type="match status" value="1"/>
</dbReference>
<dbReference type="InterPro" id="IPR050237">
    <property type="entry name" value="ATP-dep_AMP-bd_enzyme"/>
</dbReference>
<dbReference type="SUPFAM" id="SSF56801">
    <property type="entry name" value="Acetyl-CoA synthetase-like"/>
    <property type="match status" value="1"/>
</dbReference>
<dbReference type="InterPro" id="IPR045851">
    <property type="entry name" value="AMP-bd_C_sf"/>
</dbReference>